<feature type="compositionally biased region" description="Low complexity" evidence="1">
    <location>
        <begin position="231"/>
        <end position="241"/>
    </location>
</feature>
<feature type="region of interest" description="Disordered" evidence="1">
    <location>
        <begin position="189"/>
        <end position="263"/>
    </location>
</feature>
<protein>
    <submittedName>
        <fullName evidence="2">Uncharacterized protein</fullName>
    </submittedName>
</protein>
<accession>A0ABR3RSU8</accession>
<evidence type="ECO:0000313" key="3">
    <source>
        <dbReference type="Proteomes" id="UP001521222"/>
    </source>
</evidence>
<feature type="region of interest" description="Disordered" evidence="1">
    <location>
        <begin position="127"/>
        <end position="150"/>
    </location>
</feature>
<feature type="compositionally biased region" description="Basic residues" evidence="1">
    <location>
        <begin position="402"/>
        <end position="415"/>
    </location>
</feature>
<proteinExistence type="predicted"/>
<feature type="compositionally biased region" description="Basic and acidic residues" evidence="1">
    <location>
        <begin position="140"/>
        <end position="150"/>
    </location>
</feature>
<comment type="caution">
    <text evidence="2">The sequence shown here is derived from an EMBL/GenBank/DDBJ whole genome shotgun (WGS) entry which is preliminary data.</text>
</comment>
<feature type="compositionally biased region" description="Basic and acidic residues" evidence="1">
    <location>
        <begin position="1"/>
        <end position="17"/>
    </location>
</feature>
<reference evidence="2 3" key="1">
    <citation type="submission" date="2024-02" db="EMBL/GenBank/DDBJ databases">
        <title>De novo assembly and annotation of 12 fungi associated with fruit tree decline syndrome in Ontario, Canada.</title>
        <authorList>
            <person name="Sulman M."/>
            <person name="Ellouze W."/>
            <person name="Ilyukhin E."/>
        </authorList>
    </citation>
    <scope>NUCLEOTIDE SEQUENCE [LARGE SCALE GENOMIC DNA]</scope>
    <source>
        <strain evidence="2 3">M97-236</strain>
    </source>
</reference>
<feature type="region of interest" description="Disordered" evidence="1">
    <location>
        <begin position="379"/>
        <end position="426"/>
    </location>
</feature>
<gene>
    <name evidence="2" type="ORF">SLS59_002485</name>
</gene>
<evidence type="ECO:0000313" key="2">
    <source>
        <dbReference type="EMBL" id="KAL1607517.1"/>
    </source>
</evidence>
<name>A0ABR3RSU8_9PLEO</name>
<feature type="compositionally biased region" description="Acidic residues" evidence="1">
    <location>
        <begin position="207"/>
        <end position="219"/>
    </location>
</feature>
<organism evidence="2 3">
    <name type="scientific">Nothophoma quercina</name>
    <dbReference type="NCBI Taxonomy" id="749835"/>
    <lineage>
        <taxon>Eukaryota</taxon>
        <taxon>Fungi</taxon>
        <taxon>Dikarya</taxon>
        <taxon>Ascomycota</taxon>
        <taxon>Pezizomycotina</taxon>
        <taxon>Dothideomycetes</taxon>
        <taxon>Pleosporomycetidae</taxon>
        <taxon>Pleosporales</taxon>
        <taxon>Pleosporineae</taxon>
        <taxon>Didymellaceae</taxon>
        <taxon>Nothophoma</taxon>
    </lineage>
</organism>
<feature type="region of interest" description="Disordered" evidence="1">
    <location>
        <begin position="43"/>
        <end position="96"/>
    </location>
</feature>
<evidence type="ECO:0000256" key="1">
    <source>
        <dbReference type="SAM" id="MobiDB-lite"/>
    </source>
</evidence>
<feature type="region of interest" description="Disordered" evidence="1">
    <location>
        <begin position="1"/>
        <end position="30"/>
    </location>
</feature>
<sequence length="467" mass="49813">MSDETPAERVSRFREHTNTNSSIRPPPDELWKDLDIGIEKLIDGFNDENDTPAVRKQSHPRQILSPTSRRGMSASTTSTTSASTAAARKGSDAAATVATAEGTFGRFSRLFGSVFSGVLGKRKAGHMDAESAGTISAEQQKLDERKRAAEEAYHLAKEQGLLPAPKVFVRPGMTPRAWSAGTSTSARSCASSIRLVPSSDESSSSAADDDDDDDADADADYPFVDTPSRPRPSLTPRTPGSVVRSPSRKDLNKQKKLSKRVSSLEVKLASAKKELREVLGNECFPPVPAFPQHLEHAGVGSADQTTSPTPNHVFSDEGVPLSPTIGHGSGLFGEGASASLPGKITKKRKSVALIDHDNSNDLEYLPTATAVASDVEMSEAEPDVVSPAPKGIKRVKSDASKRLKRTSSRLSRKVSRSSVREEREEKVVVVKPGGNVPPVPIVPHGVEGNKVKVVGDDGYGGLGHEIF</sequence>
<feature type="compositionally biased region" description="Low complexity" evidence="1">
    <location>
        <begin position="73"/>
        <end position="87"/>
    </location>
</feature>
<keyword evidence="3" id="KW-1185">Reference proteome</keyword>
<dbReference type="EMBL" id="JAKIXB020000006">
    <property type="protein sequence ID" value="KAL1607517.1"/>
    <property type="molecule type" value="Genomic_DNA"/>
</dbReference>
<dbReference type="Proteomes" id="UP001521222">
    <property type="component" value="Unassembled WGS sequence"/>
</dbReference>